<feature type="region of interest" description="Disordered" evidence="1">
    <location>
        <begin position="180"/>
        <end position="213"/>
    </location>
</feature>
<dbReference type="PROSITE" id="PS51257">
    <property type="entry name" value="PROKAR_LIPOPROTEIN"/>
    <property type="match status" value="1"/>
</dbReference>
<keyword evidence="3" id="KW-1185">Reference proteome</keyword>
<organism evidence="2 3">
    <name type="scientific">Lutibacter agarilyticus</name>
    <dbReference type="NCBI Taxonomy" id="1109740"/>
    <lineage>
        <taxon>Bacteria</taxon>
        <taxon>Pseudomonadati</taxon>
        <taxon>Bacteroidota</taxon>
        <taxon>Flavobacteriia</taxon>
        <taxon>Flavobacteriales</taxon>
        <taxon>Flavobacteriaceae</taxon>
        <taxon>Lutibacter</taxon>
    </lineage>
</organism>
<dbReference type="EMBL" id="FZNT01000005">
    <property type="protein sequence ID" value="SNR55394.1"/>
    <property type="molecule type" value="Genomic_DNA"/>
</dbReference>
<gene>
    <name evidence="2" type="ORF">SAMN06265371_105103</name>
</gene>
<reference evidence="2 3" key="1">
    <citation type="submission" date="2017-06" db="EMBL/GenBank/DDBJ databases">
        <authorList>
            <person name="Kim H.J."/>
            <person name="Triplett B.A."/>
        </authorList>
    </citation>
    <scope>NUCLEOTIDE SEQUENCE [LARGE SCALE GENOMIC DNA]</scope>
    <source>
        <strain evidence="2 3">DSM 29150</strain>
    </source>
</reference>
<feature type="compositionally biased region" description="Basic residues" evidence="1">
    <location>
        <begin position="197"/>
        <end position="213"/>
    </location>
</feature>
<accession>A0A238XAN1</accession>
<evidence type="ECO:0000256" key="1">
    <source>
        <dbReference type="SAM" id="MobiDB-lite"/>
    </source>
</evidence>
<dbReference type="RefSeq" id="WP_089381608.1">
    <property type="nucleotide sequence ID" value="NZ_FZNT01000005.1"/>
</dbReference>
<proteinExistence type="predicted"/>
<evidence type="ECO:0000313" key="3">
    <source>
        <dbReference type="Proteomes" id="UP000198384"/>
    </source>
</evidence>
<evidence type="ECO:0000313" key="2">
    <source>
        <dbReference type="EMBL" id="SNR55394.1"/>
    </source>
</evidence>
<sequence>MKYLYPFLFLILLIGFSCNSKRTEANQSVIDSLAVNSNRITNTISETLIPAAKKDFEHWQEYNDVDALLISYYNISVSEALSKSEELADLVKLMKDSVRVEAIDKLNVIARFNVLHNEALRLADMATISSITDEEVIDEVGQIIAVFASVNAKINTIYKAIELQNALEVDTEKPIQIEEENSTIESVTMKPRISSKTIKKPSNKPKISSKTKQ</sequence>
<name>A0A238XAN1_9FLAO</name>
<dbReference type="OrthoDB" id="1431410at2"/>
<dbReference type="AlphaFoldDB" id="A0A238XAN1"/>
<protein>
    <submittedName>
        <fullName evidence="2">Uncharacterized protein</fullName>
    </submittedName>
</protein>
<dbReference type="Proteomes" id="UP000198384">
    <property type="component" value="Unassembled WGS sequence"/>
</dbReference>